<feature type="region of interest" description="Disordered" evidence="1">
    <location>
        <begin position="1"/>
        <end position="62"/>
    </location>
</feature>
<gene>
    <name evidence="2" type="ORF">RFI_36982</name>
</gene>
<dbReference type="EMBL" id="ASPP01040970">
    <property type="protein sequence ID" value="ETO00462.1"/>
    <property type="molecule type" value="Genomic_DNA"/>
</dbReference>
<evidence type="ECO:0000313" key="3">
    <source>
        <dbReference type="Proteomes" id="UP000023152"/>
    </source>
</evidence>
<protein>
    <submittedName>
        <fullName evidence="2">Nipped-B protein</fullName>
    </submittedName>
</protein>
<feature type="compositionally biased region" description="Basic and acidic residues" evidence="1">
    <location>
        <begin position="1"/>
        <end position="19"/>
    </location>
</feature>
<feature type="non-terminal residue" evidence="2">
    <location>
        <position position="1"/>
    </location>
</feature>
<proteinExistence type="predicted"/>
<evidence type="ECO:0000313" key="2">
    <source>
        <dbReference type="EMBL" id="ETO00462.1"/>
    </source>
</evidence>
<reference evidence="2 3" key="1">
    <citation type="journal article" date="2013" name="Curr. Biol.">
        <title>The Genome of the Foraminiferan Reticulomyxa filosa.</title>
        <authorList>
            <person name="Glockner G."/>
            <person name="Hulsmann N."/>
            <person name="Schleicher M."/>
            <person name="Noegel A.A."/>
            <person name="Eichinger L."/>
            <person name="Gallinger C."/>
            <person name="Pawlowski J."/>
            <person name="Sierra R."/>
            <person name="Euteneuer U."/>
            <person name="Pillet L."/>
            <person name="Moustafa A."/>
            <person name="Platzer M."/>
            <person name="Groth M."/>
            <person name="Szafranski K."/>
            <person name="Schliwa M."/>
        </authorList>
    </citation>
    <scope>NUCLEOTIDE SEQUENCE [LARGE SCALE GENOMIC DNA]</scope>
</reference>
<accession>X6LH77</accession>
<keyword evidence="3" id="KW-1185">Reference proteome</keyword>
<dbReference type="Proteomes" id="UP000023152">
    <property type="component" value="Unassembled WGS sequence"/>
</dbReference>
<feature type="compositionally biased region" description="Low complexity" evidence="1">
    <location>
        <begin position="44"/>
        <end position="60"/>
    </location>
</feature>
<name>X6LH77_RETFI</name>
<sequence length="130" mass="14804">ASAPVPEEREKMEETKEEGLVVEQQVQTEIGPEQQQRSEIKQGNSVNISDNDDNSNNNNNKDTDLILTIQLEMKMQMAKKQKQRTNGASGQMNTMTEKDIAYLLTDIGKKKLHETLEHNYITIDQLLDDT</sequence>
<evidence type="ECO:0000256" key="1">
    <source>
        <dbReference type="SAM" id="MobiDB-lite"/>
    </source>
</evidence>
<organism evidence="2 3">
    <name type="scientific">Reticulomyxa filosa</name>
    <dbReference type="NCBI Taxonomy" id="46433"/>
    <lineage>
        <taxon>Eukaryota</taxon>
        <taxon>Sar</taxon>
        <taxon>Rhizaria</taxon>
        <taxon>Retaria</taxon>
        <taxon>Foraminifera</taxon>
        <taxon>Monothalamids</taxon>
        <taxon>Reticulomyxidae</taxon>
        <taxon>Reticulomyxa</taxon>
    </lineage>
</organism>
<feature type="compositionally biased region" description="Polar residues" evidence="1">
    <location>
        <begin position="24"/>
        <end position="43"/>
    </location>
</feature>
<dbReference type="AlphaFoldDB" id="X6LH77"/>
<comment type="caution">
    <text evidence="2">The sequence shown here is derived from an EMBL/GenBank/DDBJ whole genome shotgun (WGS) entry which is preliminary data.</text>
</comment>